<evidence type="ECO:0000256" key="2">
    <source>
        <dbReference type="ARBA" id="ARBA00022771"/>
    </source>
</evidence>
<dbReference type="Pfam" id="PF02201">
    <property type="entry name" value="SWIB"/>
    <property type="match status" value="1"/>
</dbReference>
<accession>A0A922D3L2</accession>
<reference evidence="13" key="1">
    <citation type="submission" date="2021-01" db="EMBL/GenBank/DDBJ databases">
        <authorList>
            <person name="Lovell J.T."/>
            <person name="Bentley N."/>
            <person name="Bhattarai G."/>
            <person name="Jenkins J.W."/>
            <person name="Sreedasyam A."/>
            <person name="Alarcon Y."/>
            <person name="Bock C."/>
            <person name="Boston L."/>
            <person name="Carlson J."/>
            <person name="Cervantes K."/>
            <person name="Clermont K."/>
            <person name="Krom N."/>
            <person name="Kubenka K."/>
            <person name="Mamidi S."/>
            <person name="Mattison C."/>
            <person name="Monteros M."/>
            <person name="Pisani C."/>
            <person name="Plott C."/>
            <person name="Rajasekar S."/>
            <person name="Rhein H.S."/>
            <person name="Rohla C."/>
            <person name="Song M."/>
            <person name="Hilaire R.S."/>
            <person name="Shu S."/>
            <person name="Wells L."/>
            <person name="Wang X."/>
            <person name="Webber J."/>
            <person name="Heerema R.J."/>
            <person name="Klein P."/>
            <person name="Conner P."/>
            <person name="Grauke L."/>
            <person name="Grimwood J."/>
            <person name="Schmutz J."/>
            <person name="Randall J.J."/>
        </authorList>
    </citation>
    <scope>NUCLEOTIDE SEQUENCE</scope>
    <source>
        <tissue evidence="13">Leaf</tissue>
    </source>
</reference>
<feature type="domain" description="DM2" evidence="12">
    <location>
        <begin position="787"/>
        <end position="870"/>
    </location>
</feature>
<feature type="compositionally biased region" description="Polar residues" evidence="7">
    <location>
        <begin position="1437"/>
        <end position="1475"/>
    </location>
</feature>
<feature type="compositionally biased region" description="Basic residues" evidence="7">
    <location>
        <begin position="756"/>
        <end position="766"/>
    </location>
</feature>
<evidence type="ECO:0000259" key="11">
    <source>
        <dbReference type="PROSITE" id="PS51360"/>
    </source>
</evidence>
<feature type="compositionally biased region" description="Gly residues" evidence="7">
    <location>
        <begin position="1812"/>
        <end position="1823"/>
    </location>
</feature>
<dbReference type="InterPro" id="IPR019787">
    <property type="entry name" value="Znf_PHD-finger"/>
</dbReference>
<keyword evidence="6" id="KW-0175">Coiled coil</keyword>
<dbReference type="InterPro" id="IPR019786">
    <property type="entry name" value="Zinc_finger_PHD-type_CS"/>
</dbReference>
<evidence type="ECO:0000256" key="5">
    <source>
        <dbReference type="PROSITE-ProRule" id="PRU00723"/>
    </source>
</evidence>
<evidence type="ECO:0000256" key="6">
    <source>
        <dbReference type="SAM" id="Coils"/>
    </source>
</evidence>
<dbReference type="FunFam" id="1.10.245.10:FF:000003">
    <property type="entry name" value="Zinc finger CCCH domain-containing protein 19"/>
    <property type="match status" value="1"/>
</dbReference>
<gene>
    <name evidence="13" type="ORF">I3842_14G037900</name>
</gene>
<dbReference type="SMART" id="SM00249">
    <property type="entry name" value="PHD"/>
    <property type="match status" value="1"/>
</dbReference>
<dbReference type="Proteomes" id="UP000811246">
    <property type="component" value="Chromosome 14"/>
</dbReference>
<dbReference type="FunFam" id="3.30.40.10:FF:000303">
    <property type="entry name" value="Zinc finger CCCH domain-containing protein 19"/>
    <property type="match status" value="1"/>
</dbReference>
<feature type="domain" description="C3H1-type" evidence="9">
    <location>
        <begin position="1843"/>
        <end position="1868"/>
    </location>
</feature>
<dbReference type="PROSITE" id="PS50103">
    <property type="entry name" value="ZF_C3H1"/>
    <property type="match status" value="1"/>
</dbReference>
<evidence type="ECO:0000256" key="7">
    <source>
        <dbReference type="SAM" id="MobiDB-lite"/>
    </source>
</evidence>
<evidence type="ECO:0000256" key="1">
    <source>
        <dbReference type="ARBA" id="ARBA00022723"/>
    </source>
</evidence>
<dbReference type="CDD" id="cd00072">
    <property type="entry name" value="GYF"/>
    <property type="match status" value="1"/>
</dbReference>
<feature type="compositionally biased region" description="Polar residues" evidence="7">
    <location>
        <begin position="744"/>
        <end position="753"/>
    </location>
</feature>
<dbReference type="CDD" id="cd15568">
    <property type="entry name" value="PHD5_NSD"/>
    <property type="match status" value="1"/>
</dbReference>
<feature type="compositionally biased region" description="Polar residues" evidence="7">
    <location>
        <begin position="1588"/>
        <end position="1602"/>
    </location>
</feature>
<dbReference type="PROSITE" id="PS01359">
    <property type="entry name" value="ZF_PHD_1"/>
    <property type="match status" value="1"/>
</dbReference>
<dbReference type="Pfam" id="PF25980">
    <property type="entry name" value="NERD_plant"/>
    <property type="match status" value="1"/>
</dbReference>
<feature type="domain" description="Plus3" evidence="11">
    <location>
        <begin position="929"/>
        <end position="1062"/>
    </location>
</feature>
<sequence length="1868" mass="203047">MGDMTQETAGAMQETEVAEEAGSVGHLADGTEQTGLADVADAANDVPYVVEEKGYSHLAVTMEVAEKDDAADLVEGKDVPDSVEMTEVVEKEDVSDLGETSDAAEKEDVAELVETEEDCVFDLAETTEAAEKEDATELVELPKIVAEDNVAHLVEVPEVAEKDDMADLVKMKKLSQEDGADLSKVVEEDEPHLVETSEAVEIEGGTDLVEVTGETNFDGRVAENVDLSGPVIEEMDFTGPLVEEMELREVAGEDRPDLVEIREAVVTEGGADLPEPMEDTNLDDRVAENVDFSGPDFTDPLAEETDGADLAKVVEKDEPHLVETREAAEMEDGPDLVEVTEETNFDGQVAENVDLLGPVTEERDFRGPLVEEMELRKVAEGDGPDMVETREAVETKGGADLPELMEDTNLDDRVAENVDFSGPVPEEMDFTDPLAEETDLTGPVTKMTDLAVPVAEEMVLAGLAVDTDFGGHVDGMKEVVDVANAGELEDEIVEAGEDLAEKENAMEAEDSEAVEVAQIEEEITEGVDEMDVKEEIEVVEASGGSGGGKRKRGKNSRAPVRVLARKKIEEDVCFICFDGGDLVLCDRRGCPKAYHPSCVNRDEAFFRAKGRWNCGWHLCSNCEKNAYYMCYTCTFSLCKACIRDAVILCVRRNKGFCAACMKTVMLIEHNLQGNKDMGQVDFDDKSSWEYLFKEYYIDLKEKLSLTLEELNQAKNPWKESDGFAGKQESPDELYDANNDEGSDSDSSCGNIEISSSKRRAKKRLKPRSKETDSPAPARATRAEGPSTDGNAEWASKDLLAFVMHMKNGDRSVLSQFDVQALLLEYIKRNKLRDPRRKSQIICDSRLQSLFGKPRVGHFEMLKLLESHFLIKEDSQADDLQGSVVDTESSQLENAGISDALVKTGRDKKRKTRKKGDERGPQSNLDDYAAIDIHNINLIYLRRNLVEELIEDMEMLHDKVVGSFVRIRISGSGQKQDLYRLVQVVGTCKAAEPYKVGKKMTDILLEILNLNKTEIVSIDIISNQEFTEDECKRLRQSIKCGLINRLTVGDIQEKAMVLQEVRVKDWLEAEIVRLSHLRDRASEKGRRKELRECVEKLQLLKTPEERQRRLDEFPEIHADSNMDPSYESEEDEGERYDKRQETYIRPRGTDFGRKASESVSPQTGGPAFSDSWGGTRNYSDTSRELSRNMSSKGFSYKGDDTTSGRDMVNERNQGRDRETQQARSWEKQRSAETSGHGAFTVHSVAKSETNLAVSEIAAASHSTAVAQSAATINETEKMWHYQDPSGKVQGPFSMVQLRKWNNTGYFPADLKIWRTSEKQNDSLLLTDALAGKFQKDLPLVDHSFPKAQVVQNSHMSSSYSGKPHGTPLQQGMEAQVGERSKFDENRGALNQHSNTGGSSGQSVGGSWRSQNEISPAGKHAMLVEVPNISSDGWGPNPQKDSSNLPSPTPLQTTTEVTKGQSSENKRLQNSLQSSVSIREASPFSGGNVTQPPAAVILESALRGAENTGASSNPAVVPIPKPDNSMLLGSLNALLMHAQSTVPQSVLADASMSPNVNMKNNGTNFQNLNQSLANPESQGWGSSLVPKPDMTSSSPLPGSESQAWGSAPYQKVEPINPATPPVQPLAQGNWGDAPSVHNSASSFSTGNPMGTYPTAGYSGLPPANPWRHPVPGNQSDIQPPAPATLTWGVGVGENQTSGTRPGPENQNTGWGPVPGNHHMGWGGPVPSNANLNWGASVQGPAPGNGTAGWVAPGTVVPGWVSASQGLPMGNGNPGWVAPGQGPAPTGNPNPGWAAPTGNLGNNGDMLANQNVRGSHGGDSGYGGGKSWNRQSSFGGGGGGGSRPPFKGQRVCKFHESGHCKKGASCDYLHT</sequence>
<dbReference type="Pfam" id="PF02213">
    <property type="entry name" value="GYF"/>
    <property type="match status" value="1"/>
</dbReference>
<feature type="region of interest" description="Disordered" evidence="7">
    <location>
        <begin position="1804"/>
        <end position="1842"/>
    </location>
</feature>
<evidence type="ECO:0000259" key="10">
    <source>
        <dbReference type="PROSITE" id="PS50829"/>
    </source>
</evidence>
<dbReference type="InterPro" id="IPR001965">
    <property type="entry name" value="Znf_PHD"/>
</dbReference>
<feature type="compositionally biased region" description="Basic and acidic residues" evidence="7">
    <location>
        <begin position="1134"/>
        <end position="1155"/>
    </location>
</feature>
<dbReference type="SMART" id="SM00151">
    <property type="entry name" value="SWIB"/>
    <property type="match status" value="1"/>
</dbReference>
<feature type="coiled-coil region" evidence="6">
    <location>
        <begin position="485"/>
        <end position="512"/>
    </location>
</feature>
<evidence type="ECO:0000256" key="4">
    <source>
        <dbReference type="ARBA" id="ARBA00023125"/>
    </source>
</evidence>
<feature type="domain" description="PHD-type" evidence="8">
    <location>
        <begin position="570"/>
        <end position="636"/>
    </location>
</feature>
<dbReference type="InterPro" id="IPR004343">
    <property type="entry name" value="Plus-3_dom"/>
</dbReference>
<evidence type="ECO:0000256" key="3">
    <source>
        <dbReference type="ARBA" id="ARBA00022833"/>
    </source>
</evidence>
<dbReference type="FunFam" id="3.90.70.200:FF:000002">
    <property type="entry name" value="Zinc finger CCCH domain-containing protein 19"/>
    <property type="match status" value="1"/>
</dbReference>
<keyword evidence="1 5" id="KW-0479">Metal-binding</keyword>
<dbReference type="GO" id="GO:0003677">
    <property type="term" value="F:DNA binding"/>
    <property type="evidence" value="ECO:0007669"/>
    <property type="project" value="UniProtKB-KW"/>
</dbReference>
<comment type="caution">
    <text evidence="13">The sequence shown here is derived from an EMBL/GenBank/DDBJ whole genome shotgun (WGS) entry which is preliminary data.</text>
</comment>
<evidence type="ECO:0000313" key="13">
    <source>
        <dbReference type="EMBL" id="KAG6677637.1"/>
    </source>
</evidence>
<feature type="region of interest" description="Disordered" evidence="7">
    <location>
        <begin position="1426"/>
        <end position="1475"/>
    </location>
</feature>
<feature type="region of interest" description="Disordered" evidence="7">
    <location>
        <begin position="718"/>
        <end position="790"/>
    </location>
</feature>
<keyword evidence="4" id="KW-0238">DNA-binding</keyword>
<feature type="compositionally biased region" description="Polar residues" evidence="7">
    <location>
        <begin position="1634"/>
        <end position="1646"/>
    </location>
</feature>
<dbReference type="PROSITE" id="PS51360">
    <property type="entry name" value="PLUS3"/>
    <property type="match status" value="1"/>
</dbReference>
<dbReference type="FunFam" id="3.30.1490.40:FF:000004">
    <property type="entry name" value="Zinc finger CCCH domain-containing protein 19"/>
    <property type="match status" value="1"/>
</dbReference>
<dbReference type="SMART" id="SM00719">
    <property type="entry name" value="Plus3"/>
    <property type="match status" value="1"/>
</dbReference>
<proteinExistence type="predicted"/>
<dbReference type="InterPro" id="IPR003169">
    <property type="entry name" value="GYF"/>
</dbReference>
<feature type="compositionally biased region" description="Polar residues" evidence="7">
    <location>
        <begin position="1691"/>
        <end position="1703"/>
    </location>
</feature>
<dbReference type="InterPro" id="IPR058668">
    <property type="entry name" value="NERD_dom"/>
</dbReference>
<dbReference type="SMART" id="SM00444">
    <property type="entry name" value="GYF"/>
    <property type="match status" value="1"/>
</dbReference>
<name>A0A922D3L2_CARIL</name>
<dbReference type="PANTHER" id="PTHR46695:SF5">
    <property type="entry name" value="RNA POLYMERASE-ASSOCIATED PROTEIN RTF1 HOMOLOG"/>
    <property type="match status" value="1"/>
</dbReference>
<feature type="region of interest" description="Disordered" evidence="7">
    <location>
        <begin position="1104"/>
        <end position="1238"/>
    </location>
</feature>
<keyword evidence="3 5" id="KW-0862">Zinc</keyword>
<dbReference type="PANTHER" id="PTHR46695">
    <property type="entry name" value="ZINC FINGER CCCH DOMAIN-CONTAINING PROTEIN 44-RELATED"/>
    <property type="match status" value="1"/>
</dbReference>
<evidence type="ECO:0000259" key="12">
    <source>
        <dbReference type="PROSITE" id="PS51925"/>
    </source>
</evidence>
<feature type="compositionally biased region" description="Basic and acidic residues" evidence="7">
    <location>
        <begin position="1196"/>
        <end position="1229"/>
    </location>
</feature>
<organism evidence="13 14">
    <name type="scientific">Carya illinoinensis</name>
    <name type="common">Pecan</name>
    <dbReference type="NCBI Taxonomy" id="32201"/>
    <lineage>
        <taxon>Eukaryota</taxon>
        <taxon>Viridiplantae</taxon>
        <taxon>Streptophyta</taxon>
        <taxon>Embryophyta</taxon>
        <taxon>Tracheophyta</taxon>
        <taxon>Spermatophyta</taxon>
        <taxon>Magnoliopsida</taxon>
        <taxon>eudicotyledons</taxon>
        <taxon>Gunneridae</taxon>
        <taxon>Pentapetalae</taxon>
        <taxon>rosids</taxon>
        <taxon>fabids</taxon>
        <taxon>Fagales</taxon>
        <taxon>Juglandaceae</taxon>
        <taxon>Carya</taxon>
    </lineage>
</organism>
<feature type="region of interest" description="Disordered" evidence="7">
    <location>
        <begin position="1385"/>
        <end position="1411"/>
    </location>
</feature>
<feature type="region of interest" description="Disordered" evidence="7">
    <location>
        <begin position="1"/>
        <end position="39"/>
    </location>
</feature>
<dbReference type="InterPro" id="IPR003121">
    <property type="entry name" value="SWIB_MDM2_domain"/>
</dbReference>
<feature type="zinc finger region" description="C3H1-type" evidence="5">
    <location>
        <begin position="1843"/>
        <end position="1868"/>
    </location>
</feature>
<dbReference type="Pfam" id="PF03126">
    <property type="entry name" value="Plus-3"/>
    <property type="match status" value="1"/>
</dbReference>
<feature type="compositionally biased region" description="Acidic residues" evidence="7">
    <location>
        <begin position="730"/>
        <end position="743"/>
    </location>
</feature>
<dbReference type="InterPro" id="IPR019835">
    <property type="entry name" value="SWIB_domain"/>
</dbReference>
<protein>
    <submittedName>
        <fullName evidence="13">Uncharacterized protein</fullName>
    </submittedName>
</protein>
<feature type="region of interest" description="Disordered" evidence="7">
    <location>
        <begin position="1551"/>
        <end position="1703"/>
    </location>
</feature>
<dbReference type="PROSITE" id="PS50016">
    <property type="entry name" value="ZF_PHD_2"/>
    <property type="match status" value="1"/>
</dbReference>
<dbReference type="InterPro" id="IPR000571">
    <property type="entry name" value="Znf_CCCH"/>
</dbReference>
<evidence type="ECO:0000259" key="9">
    <source>
        <dbReference type="PROSITE" id="PS50103"/>
    </source>
</evidence>
<feature type="domain" description="GYF" evidence="10">
    <location>
        <begin position="1275"/>
        <end position="1329"/>
    </location>
</feature>
<evidence type="ECO:0000259" key="8">
    <source>
        <dbReference type="PROSITE" id="PS50016"/>
    </source>
</evidence>
<dbReference type="CDD" id="cd19757">
    <property type="entry name" value="Bbox1"/>
    <property type="match status" value="1"/>
</dbReference>
<dbReference type="GO" id="GO:0008270">
    <property type="term" value="F:zinc ion binding"/>
    <property type="evidence" value="ECO:0007669"/>
    <property type="project" value="UniProtKB-KW"/>
</dbReference>
<dbReference type="PROSITE" id="PS51925">
    <property type="entry name" value="SWIB_MDM2"/>
    <property type="match status" value="1"/>
</dbReference>
<dbReference type="PROSITE" id="PS50829">
    <property type="entry name" value="GYF"/>
    <property type="match status" value="1"/>
</dbReference>
<feature type="compositionally biased region" description="Basic and acidic residues" evidence="7">
    <location>
        <begin position="1104"/>
        <end position="1119"/>
    </location>
</feature>
<dbReference type="EMBL" id="CM031838">
    <property type="protein sequence ID" value="KAG6677637.1"/>
    <property type="molecule type" value="Genomic_DNA"/>
</dbReference>
<dbReference type="CDD" id="cd10567">
    <property type="entry name" value="SWIB-MDM2_like"/>
    <property type="match status" value="1"/>
</dbReference>
<feature type="region of interest" description="Disordered" evidence="7">
    <location>
        <begin position="902"/>
        <end position="923"/>
    </location>
</feature>
<evidence type="ECO:0000313" key="14">
    <source>
        <dbReference type="Proteomes" id="UP000811246"/>
    </source>
</evidence>
<feature type="compositionally biased region" description="Polar residues" evidence="7">
    <location>
        <begin position="1551"/>
        <end position="1579"/>
    </location>
</feature>
<keyword evidence="2 5" id="KW-0863">Zinc-finger</keyword>